<evidence type="ECO:0000313" key="2">
    <source>
        <dbReference type="EMBL" id="KAK8862661.1"/>
    </source>
</evidence>
<dbReference type="InterPro" id="IPR032675">
    <property type="entry name" value="LRR_dom_sf"/>
</dbReference>
<keyword evidence="3" id="KW-1185">Reference proteome</keyword>
<evidence type="ECO:0000313" key="3">
    <source>
        <dbReference type="Proteomes" id="UP001390339"/>
    </source>
</evidence>
<proteinExistence type="predicted"/>
<comment type="caution">
    <text evidence="2">The sequence shown here is derived from an EMBL/GenBank/DDBJ whole genome shotgun (WGS) entry which is preliminary data.</text>
</comment>
<dbReference type="EMBL" id="JAPCWZ010000005">
    <property type="protein sequence ID" value="KAK8862661.1"/>
    <property type="molecule type" value="Genomic_DNA"/>
</dbReference>
<organism evidence="2 3">
    <name type="scientific">Apiospora arundinis</name>
    <dbReference type="NCBI Taxonomy" id="335852"/>
    <lineage>
        <taxon>Eukaryota</taxon>
        <taxon>Fungi</taxon>
        <taxon>Dikarya</taxon>
        <taxon>Ascomycota</taxon>
        <taxon>Pezizomycotina</taxon>
        <taxon>Sordariomycetes</taxon>
        <taxon>Xylariomycetidae</taxon>
        <taxon>Amphisphaeriales</taxon>
        <taxon>Apiosporaceae</taxon>
        <taxon>Apiospora</taxon>
    </lineage>
</organism>
<feature type="region of interest" description="Disordered" evidence="1">
    <location>
        <begin position="141"/>
        <end position="160"/>
    </location>
</feature>
<protein>
    <submittedName>
        <fullName evidence="2">Leucine rich repeat domain containing protein</fullName>
    </submittedName>
</protein>
<evidence type="ECO:0000256" key="1">
    <source>
        <dbReference type="SAM" id="MobiDB-lite"/>
    </source>
</evidence>
<reference evidence="2 3" key="1">
    <citation type="journal article" date="2024" name="IMA Fungus">
        <title>Apiospora arundinis, a panoply of carbohydrate-active enzymes and secondary metabolites.</title>
        <authorList>
            <person name="Sorensen T."/>
            <person name="Petersen C."/>
            <person name="Muurmann A.T."/>
            <person name="Christiansen J.V."/>
            <person name="Brundto M.L."/>
            <person name="Overgaard C.K."/>
            <person name="Boysen A.T."/>
            <person name="Wollenberg R.D."/>
            <person name="Larsen T.O."/>
            <person name="Sorensen J.L."/>
            <person name="Nielsen K.L."/>
            <person name="Sondergaard T.E."/>
        </authorList>
    </citation>
    <scope>NUCLEOTIDE SEQUENCE [LARGE SCALE GENOMIC DNA]</scope>
    <source>
        <strain evidence="2 3">AAU 773</strain>
    </source>
</reference>
<dbReference type="Gene3D" id="3.80.10.10">
    <property type="entry name" value="Ribonuclease Inhibitor"/>
    <property type="match status" value="1"/>
</dbReference>
<accession>A0ABR2IGE8</accession>
<name>A0ABR2IGE8_9PEZI</name>
<dbReference type="Proteomes" id="UP001390339">
    <property type="component" value="Unassembled WGS sequence"/>
</dbReference>
<dbReference type="SUPFAM" id="SSF52047">
    <property type="entry name" value="RNI-like"/>
    <property type="match status" value="1"/>
</dbReference>
<gene>
    <name evidence="2" type="ORF">PGQ11_008896</name>
</gene>
<feature type="region of interest" description="Disordered" evidence="1">
    <location>
        <begin position="563"/>
        <end position="642"/>
    </location>
</feature>
<sequence>MDVLPSYEEATLAPDWLQLAAPYLTAADWRRGCLVSSQWYHQFAPRLWLDPLITVRDLGLHPNDDLAWYRQFVGSHVLSVRPSTRALVRSLDFRNFAVIASGLYSTEASERAISESFRQLPQLFPRLVCLLLDGHPELDPGSLVSPSPSSSQPTSQPQNPLQLLDLKRCGHELTSKIFRSDYFRDLVYLDLSYIPGSIKSAVQHSLNPEFLPELRVLKVQGREMDDSTASALFQAFGLRLWSLDISHNNLTDDSLDDLLHYCFSSISFRSDTHFGTEGKLVRPQEVGSRPFGTFDFIEESDYSFGYHHPQRYFADPPLYNKRADQDGLQEWQVQRSNGLDHRKRDDAEGLKDILLGDALEDTATTAGVINHNIRSTQGGLTHLYLSGNKFTNWGISKVIRASSGRLQHFECESCRFLPQSCPIPANLPTSLEIHGLFGLEYLSRPVYSSNLRSLRVHHSVVTNIPSVGADGLAARAAYALAETTFHERVRMAYPKSLVPDTNPRLRSLTLTGIPTRSIGPMVLEITKFLHLATVQQRKIKDTEHLFKARGPTLLSGLRHIRLEMDPDPSADEPSLPGGSATDFDELLDPTHTIFVAGDPPHILGDDSWDITSRSPDPPGTKKPDPAPRPVNGNGGEEEPFSHSEVDGEYIQHRVEAQDSWNGNVFTIPVWIGPGPGSITAQKYPTAVKEYMANLRDRRLHALPGPASPIHVAAGVPSSKTYIFHAAWDRIVLPKLPLIPFNHKKSAFLAQMRDVAGAIKEYRARTRGTPDHWDGHLELVHMDRAARYHSSEYWR</sequence>